<dbReference type="EC" id="2.1.1.282" evidence="2"/>
<evidence type="ECO:0000256" key="3">
    <source>
        <dbReference type="ARBA" id="ARBA00022603"/>
    </source>
</evidence>
<keyword evidence="4" id="KW-0808">Transferase</keyword>
<dbReference type="InterPro" id="IPR003827">
    <property type="entry name" value="tRNA_yW-synthesising"/>
</dbReference>
<dbReference type="FunFam" id="3.30.1960.10:FF:000003">
    <property type="entry name" value="tRNA methyltransferase"/>
    <property type="match status" value="1"/>
</dbReference>
<sequence length="321" mass="34711">MDAQKSQTGYKNFDVERAQIAQNLASLKDKSTKGSIDEPMGRFLELINAQPDWITTSTCSGRLVSYVPGVSSTAPEASDQEPRVVSSRPGSVNGKGGGSWLFVTHSTLQASQLANPVETLFGASHTEVQSRSPTLEVWDPSEQDGGCSDQVIHFVYQPPVLHLLARSVAVAGPLLAAVIGAGFRNSGLTVGHRGRVMLAIRAATGGLDVPIAIKLQPSGASNSKAPIHLLLPLDYLAKLLRQGHILMRQNVAKLDRLFRALHQAFSEPHLPSPWECPDQRKLRMRAEGLALRAASRNPTAPTNSNPHHDHDFPQLSLLQLD</sequence>
<feature type="region of interest" description="Disordered" evidence="11">
    <location>
        <begin position="294"/>
        <end position="321"/>
    </location>
</feature>
<evidence type="ECO:0000256" key="7">
    <source>
        <dbReference type="ARBA" id="ARBA00030554"/>
    </source>
</evidence>
<dbReference type="GO" id="GO:0008168">
    <property type="term" value="F:methyltransferase activity"/>
    <property type="evidence" value="ECO:0007669"/>
    <property type="project" value="UniProtKB-KW"/>
</dbReference>
<dbReference type="Pfam" id="PF02676">
    <property type="entry name" value="TYW3"/>
    <property type="match status" value="1"/>
</dbReference>
<proteinExistence type="inferred from homology"/>
<evidence type="ECO:0000256" key="10">
    <source>
        <dbReference type="ARBA" id="ARBA00069229"/>
    </source>
</evidence>
<evidence type="ECO:0000256" key="1">
    <source>
        <dbReference type="ARBA" id="ARBA00008569"/>
    </source>
</evidence>
<evidence type="ECO:0000256" key="6">
    <source>
        <dbReference type="ARBA" id="ARBA00022694"/>
    </source>
</evidence>
<evidence type="ECO:0000256" key="8">
    <source>
        <dbReference type="ARBA" id="ARBA00049202"/>
    </source>
</evidence>
<dbReference type="OrthoDB" id="48625at2759"/>
<dbReference type="Gene3D" id="3.30.1960.10">
    <property type="entry name" value="tRNA wybutosine-synthesizing-like"/>
    <property type="match status" value="1"/>
</dbReference>
<dbReference type="AlphaFoldDB" id="A0A0L6VL18"/>
<dbReference type="GO" id="GO:0008033">
    <property type="term" value="P:tRNA processing"/>
    <property type="evidence" value="ECO:0007669"/>
    <property type="project" value="UniProtKB-KW"/>
</dbReference>
<protein>
    <recommendedName>
        <fullName evidence="10">tRNA wybutosine-synthesizing protein 3</fullName>
        <ecNumber evidence="2">2.1.1.282</ecNumber>
    </recommendedName>
    <alternativeName>
        <fullName evidence="7">tRNA(Phe) 7-((3-amino-3-carboxypropyl)-4-demethylwyosine(37)-N(4))-methyltransferase</fullName>
    </alternativeName>
</protein>
<dbReference type="Proteomes" id="UP000037035">
    <property type="component" value="Unassembled WGS sequence"/>
</dbReference>
<comment type="similarity">
    <text evidence="1">Belongs to the TYW3 family.</text>
</comment>
<feature type="region of interest" description="Disordered" evidence="11">
    <location>
        <begin position="71"/>
        <end position="92"/>
    </location>
</feature>
<comment type="caution">
    <text evidence="13">The sequence shown here is derived from an EMBL/GenBank/DDBJ whole genome shotgun (WGS) entry which is preliminary data.</text>
</comment>
<evidence type="ECO:0000256" key="4">
    <source>
        <dbReference type="ARBA" id="ARBA00022679"/>
    </source>
</evidence>
<dbReference type="GO" id="GO:0032259">
    <property type="term" value="P:methylation"/>
    <property type="evidence" value="ECO:0007669"/>
    <property type="project" value="UniProtKB-KW"/>
</dbReference>
<evidence type="ECO:0000256" key="9">
    <source>
        <dbReference type="ARBA" id="ARBA00058049"/>
    </source>
</evidence>
<reference evidence="13 14" key="1">
    <citation type="submission" date="2015-08" db="EMBL/GenBank/DDBJ databases">
        <title>Next Generation Sequencing and Analysis of the Genome of Puccinia sorghi L Schw, the Causal Agent of Maize Common Rust.</title>
        <authorList>
            <person name="Rochi L."/>
            <person name="Burguener G."/>
            <person name="Darino M."/>
            <person name="Turjanski A."/>
            <person name="Kreff E."/>
            <person name="Dieguez M.J."/>
            <person name="Sacco F."/>
        </authorList>
    </citation>
    <scope>NUCLEOTIDE SEQUENCE [LARGE SCALE GENOMIC DNA]</scope>
    <source>
        <strain evidence="13 14">RO10H11247</strain>
    </source>
</reference>
<organism evidence="13 14">
    <name type="scientific">Puccinia sorghi</name>
    <dbReference type="NCBI Taxonomy" id="27349"/>
    <lineage>
        <taxon>Eukaryota</taxon>
        <taxon>Fungi</taxon>
        <taxon>Dikarya</taxon>
        <taxon>Basidiomycota</taxon>
        <taxon>Pucciniomycotina</taxon>
        <taxon>Pucciniomycetes</taxon>
        <taxon>Pucciniales</taxon>
        <taxon>Pucciniaceae</taxon>
        <taxon>Puccinia</taxon>
    </lineage>
</organism>
<dbReference type="EMBL" id="LAVV01004765">
    <property type="protein sequence ID" value="KNZ61272.1"/>
    <property type="molecule type" value="Genomic_DNA"/>
</dbReference>
<evidence type="ECO:0000313" key="14">
    <source>
        <dbReference type="Proteomes" id="UP000037035"/>
    </source>
</evidence>
<evidence type="ECO:0000256" key="2">
    <source>
        <dbReference type="ARBA" id="ARBA00012750"/>
    </source>
</evidence>
<gene>
    <name evidence="13" type="ORF">VP01_1428g1</name>
</gene>
<keyword evidence="6" id="KW-0819">tRNA processing</keyword>
<feature type="domain" description="tRNA wybutosine-synthesizing protein" evidence="12">
    <location>
        <begin position="17"/>
        <end position="262"/>
    </location>
</feature>
<dbReference type="PANTHER" id="PTHR48418">
    <property type="entry name" value="TRNA WYBUTOSINE-SYNTHESIZING PROTEIN 3"/>
    <property type="match status" value="1"/>
</dbReference>
<dbReference type="PANTHER" id="PTHR48418:SF1">
    <property type="entry name" value="TRNA WYBUTOSINE-SYNTHESIZING PROTEIN 3"/>
    <property type="match status" value="1"/>
</dbReference>
<dbReference type="VEuPathDB" id="FungiDB:VP01_1428g1"/>
<evidence type="ECO:0000256" key="11">
    <source>
        <dbReference type="SAM" id="MobiDB-lite"/>
    </source>
</evidence>
<evidence type="ECO:0000259" key="12">
    <source>
        <dbReference type="Pfam" id="PF02676"/>
    </source>
</evidence>
<keyword evidence="14" id="KW-1185">Reference proteome</keyword>
<name>A0A0L6VL18_9BASI</name>
<dbReference type="STRING" id="27349.A0A0L6VL18"/>
<dbReference type="InterPro" id="IPR036602">
    <property type="entry name" value="tRNA_yW-synthesising-like_sf"/>
</dbReference>
<accession>A0A0L6VL18</accession>
<comment type="function">
    <text evidence="9">S-adenosyl-L-methionine-dependent methyltransferase that acts as a component of the wybutosine biosynthesis pathway. Wybutosine is a hyper modified guanosine with a tricyclic base found at the 3'-position adjacent to the anticodon of eukaryotic phenylalanine tRNA. Probably methylates N-4 position of wybutosine-86 to produce wybutosine-72.</text>
</comment>
<feature type="compositionally biased region" description="Polar residues" evidence="11">
    <location>
        <begin position="296"/>
        <end position="305"/>
    </location>
</feature>
<dbReference type="SUPFAM" id="SSF111278">
    <property type="entry name" value="SSo0622-like"/>
    <property type="match status" value="1"/>
</dbReference>
<evidence type="ECO:0000256" key="5">
    <source>
        <dbReference type="ARBA" id="ARBA00022691"/>
    </source>
</evidence>
<keyword evidence="3" id="KW-0489">Methyltransferase</keyword>
<comment type="catalytic activity">
    <reaction evidence="8">
        <text>4-demethyl-7-[(3S)-3-amino-3-carboxypropyl]wyosine(37) in tRNA(Phe) + S-adenosyl-L-methionine = 7-[(3S)-3-amino-3-carboxypropyl]wyosine(37) in tRNA(Phe) + S-adenosyl-L-homocysteine + H(+)</text>
        <dbReference type="Rhea" id="RHEA:36635"/>
        <dbReference type="Rhea" id="RHEA-COMP:10378"/>
        <dbReference type="Rhea" id="RHEA-COMP:10379"/>
        <dbReference type="ChEBI" id="CHEBI:15378"/>
        <dbReference type="ChEBI" id="CHEBI:57856"/>
        <dbReference type="ChEBI" id="CHEBI:59789"/>
        <dbReference type="ChEBI" id="CHEBI:73543"/>
        <dbReference type="ChEBI" id="CHEBI:73550"/>
        <dbReference type="EC" id="2.1.1.282"/>
    </reaction>
</comment>
<evidence type="ECO:0000313" key="13">
    <source>
        <dbReference type="EMBL" id="KNZ61272.1"/>
    </source>
</evidence>
<keyword evidence="5" id="KW-0949">S-adenosyl-L-methionine</keyword>